<dbReference type="Proteomes" id="UP000006906">
    <property type="component" value="Chromosome 12"/>
</dbReference>
<dbReference type="GeneID" id="66055666"/>
<sequence>MLLSLAGGGGAPTSDEAFAGVDIMLSLHKGQHAKNTRVKGYRFAVEGKRRLYRPSEMQLVGAEPMLSACPAPTHSF</sequence>
<accession>A0A2K3D539</accession>
<name>A0A2K3D539_CHLRE</name>
<dbReference type="InParanoid" id="A0A2K3D539"/>
<keyword evidence="2" id="KW-1185">Reference proteome</keyword>
<evidence type="ECO:0000313" key="2">
    <source>
        <dbReference type="Proteomes" id="UP000006906"/>
    </source>
</evidence>
<evidence type="ECO:0000313" key="1">
    <source>
        <dbReference type="EMBL" id="PNW75637.1"/>
    </source>
</evidence>
<reference evidence="1 2" key="1">
    <citation type="journal article" date="2007" name="Science">
        <title>The Chlamydomonas genome reveals the evolution of key animal and plant functions.</title>
        <authorList>
            <person name="Merchant S.S."/>
            <person name="Prochnik S.E."/>
            <person name="Vallon O."/>
            <person name="Harris E.H."/>
            <person name="Karpowicz S.J."/>
            <person name="Witman G.B."/>
            <person name="Terry A."/>
            <person name="Salamov A."/>
            <person name="Fritz-Laylin L.K."/>
            <person name="Marechal-Drouard L."/>
            <person name="Marshall W.F."/>
            <person name="Qu L.H."/>
            <person name="Nelson D.R."/>
            <person name="Sanderfoot A.A."/>
            <person name="Spalding M.H."/>
            <person name="Kapitonov V.V."/>
            <person name="Ren Q."/>
            <person name="Ferris P."/>
            <person name="Lindquist E."/>
            <person name="Shapiro H."/>
            <person name="Lucas S.M."/>
            <person name="Grimwood J."/>
            <person name="Schmutz J."/>
            <person name="Cardol P."/>
            <person name="Cerutti H."/>
            <person name="Chanfreau G."/>
            <person name="Chen C.L."/>
            <person name="Cognat V."/>
            <person name="Croft M.T."/>
            <person name="Dent R."/>
            <person name="Dutcher S."/>
            <person name="Fernandez E."/>
            <person name="Fukuzawa H."/>
            <person name="Gonzalez-Ballester D."/>
            <person name="Gonzalez-Halphen D."/>
            <person name="Hallmann A."/>
            <person name="Hanikenne M."/>
            <person name="Hippler M."/>
            <person name="Inwood W."/>
            <person name="Jabbari K."/>
            <person name="Kalanon M."/>
            <person name="Kuras R."/>
            <person name="Lefebvre P.A."/>
            <person name="Lemaire S.D."/>
            <person name="Lobanov A.V."/>
            <person name="Lohr M."/>
            <person name="Manuell A."/>
            <person name="Meier I."/>
            <person name="Mets L."/>
            <person name="Mittag M."/>
            <person name="Mittelmeier T."/>
            <person name="Moroney J.V."/>
            <person name="Moseley J."/>
            <person name="Napoli C."/>
            <person name="Nedelcu A.M."/>
            <person name="Niyogi K."/>
            <person name="Novoselov S.V."/>
            <person name="Paulsen I.T."/>
            <person name="Pazour G."/>
            <person name="Purton S."/>
            <person name="Ral J.P."/>
            <person name="Riano-Pachon D.M."/>
            <person name="Riekhof W."/>
            <person name="Rymarquis L."/>
            <person name="Schroda M."/>
            <person name="Stern D."/>
            <person name="Umen J."/>
            <person name="Willows R."/>
            <person name="Wilson N."/>
            <person name="Zimmer S.L."/>
            <person name="Allmer J."/>
            <person name="Balk J."/>
            <person name="Bisova K."/>
            <person name="Chen C.J."/>
            <person name="Elias M."/>
            <person name="Gendler K."/>
            <person name="Hauser C."/>
            <person name="Lamb M.R."/>
            <person name="Ledford H."/>
            <person name="Long J.C."/>
            <person name="Minagawa J."/>
            <person name="Page M.D."/>
            <person name="Pan J."/>
            <person name="Pootakham W."/>
            <person name="Roje S."/>
            <person name="Rose A."/>
            <person name="Stahlberg E."/>
            <person name="Terauchi A.M."/>
            <person name="Yang P."/>
            <person name="Ball S."/>
            <person name="Bowler C."/>
            <person name="Dieckmann C.L."/>
            <person name="Gladyshev V.N."/>
            <person name="Green P."/>
            <person name="Jorgensen R."/>
            <person name="Mayfield S."/>
            <person name="Mueller-Roeber B."/>
            <person name="Rajamani S."/>
            <person name="Sayre R.T."/>
            <person name="Brokstein P."/>
            <person name="Dubchak I."/>
            <person name="Goodstein D."/>
            <person name="Hornick L."/>
            <person name="Huang Y.W."/>
            <person name="Jhaveri J."/>
            <person name="Luo Y."/>
            <person name="Martinez D."/>
            <person name="Ngau W.C."/>
            <person name="Otillar B."/>
            <person name="Poliakov A."/>
            <person name="Porter A."/>
            <person name="Szajkowski L."/>
            <person name="Werner G."/>
            <person name="Zhou K."/>
            <person name="Grigoriev I.V."/>
            <person name="Rokhsar D.S."/>
            <person name="Grossman A.R."/>
        </authorList>
    </citation>
    <scope>NUCLEOTIDE SEQUENCE [LARGE SCALE GENOMIC DNA]</scope>
    <source>
        <strain evidence="2">CC-503</strain>
    </source>
</reference>
<dbReference type="Gramene" id="PNW75637">
    <property type="protein sequence ID" value="PNW75637"/>
    <property type="gene ID" value="CHLRE_12g534915v5"/>
</dbReference>
<gene>
    <name evidence="1" type="ORF">CHLRE_12g534915v5</name>
</gene>
<dbReference type="KEGG" id="cre:CHLRE_12g534915v5"/>
<proteinExistence type="predicted"/>
<dbReference type="EMBL" id="CM008973">
    <property type="protein sequence ID" value="PNW75637.1"/>
    <property type="molecule type" value="Genomic_DNA"/>
</dbReference>
<dbReference type="AlphaFoldDB" id="A0A2K3D539"/>
<dbReference type="RefSeq" id="XP_042918720.1">
    <property type="nucleotide sequence ID" value="XM_043068625.1"/>
</dbReference>
<protein>
    <submittedName>
        <fullName evidence="1">Uncharacterized protein</fullName>
    </submittedName>
</protein>
<organism evidence="1 2">
    <name type="scientific">Chlamydomonas reinhardtii</name>
    <name type="common">Chlamydomonas smithii</name>
    <dbReference type="NCBI Taxonomy" id="3055"/>
    <lineage>
        <taxon>Eukaryota</taxon>
        <taxon>Viridiplantae</taxon>
        <taxon>Chlorophyta</taxon>
        <taxon>core chlorophytes</taxon>
        <taxon>Chlorophyceae</taxon>
        <taxon>CS clade</taxon>
        <taxon>Chlamydomonadales</taxon>
        <taxon>Chlamydomonadaceae</taxon>
        <taxon>Chlamydomonas</taxon>
    </lineage>
</organism>